<dbReference type="SMART" id="SM00271">
    <property type="entry name" value="DnaJ"/>
    <property type="match status" value="1"/>
</dbReference>
<evidence type="ECO:0000256" key="8">
    <source>
        <dbReference type="SAM" id="Phobius"/>
    </source>
</evidence>
<evidence type="ECO:0000256" key="4">
    <source>
        <dbReference type="ARBA" id="ARBA00022692"/>
    </source>
</evidence>
<feature type="domain" description="J" evidence="9">
    <location>
        <begin position="258"/>
        <end position="316"/>
    </location>
</feature>
<feature type="transmembrane region" description="Helical" evidence="8">
    <location>
        <begin position="6"/>
        <end position="25"/>
    </location>
</feature>
<dbReference type="KEGG" id="aful:116499859"/>
<keyword evidence="10" id="KW-1185">Reference proteome</keyword>
<protein>
    <recommendedName>
        <fullName evidence="3">DnaJ homolog subfamily C member 22</fullName>
    </recommendedName>
</protein>
<accession>A0A6J3EA82</accession>
<feature type="region of interest" description="Disordered" evidence="7">
    <location>
        <begin position="313"/>
        <end position="345"/>
    </location>
</feature>
<evidence type="ECO:0000256" key="2">
    <source>
        <dbReference type="ARBA" id="ARBA00004141"/>
    </source>
</evidence>
<dbReference type="CTD" id="79962"/>
<evidence type="ECO:0000256" key="5">
    <source>
        <dbReference type="ARBA" id="ARBA00022989"/>
    </source>
</evidence>
<gene>
    <name evidence="11" type="primary">DNAJC22</name>
</gene>
<dbReference type="GO" id="GO:0016020">
    <property type="term" value="C:membrane"/>
    <property type="evidence" value="ECO:0007669"/>
    <property type="project" value="UniProtKB-SubCell"/>
</dbReference>
<sequence length="409" mass="43286">MGKRLLVAYGLWALGGPLGLHHLYLGRDSHALLWMLTLGGFGAGWLGDLWHLPGWVAAANGAGTPGQRVGSVPALSALRLAGQVAVGTYFGLAAALALPWVPQLLAQPLAVGLGVLLVSSVGDQASEAPSILTAAFLASLLFQGRVLAVLPSSLAASIAAQRHRRYKRPGAPRPRLPARLYHLGLAYLAFAAPLAYGVLSGAAGVLGAPLRWLGALPALPRAVAERLLLLPLRAGRILAELLGLVSPEPSGWSERRQRAYKVLGIPPGAAPEDVHRSYRELVKVWHPDHNRHRAEEAERRFIELQEAYEVLAGPRRAPGPDPGGAVGGGPGSRTRGLSSSDLADPPLVTFRSALGHFRRGAEALGSFRPRSAPAAPPRPAPRESGEAGRRHGRIRLALEGSWSRPLRAR</sequence>
<evidence type="ECO:0000259" key="9">
    <source>
        <dbReference type="PROSITE" id="PS50076"/>
    </source>
</evidence>
<dbReference type="Pfam" id="PF05154">
    <property type="entry name" value="TM2"/>
    <property type="match status" value="1"/>
</dbReference>
<evidence type="ECO:0000256" key="7">
    <source>
        <dbReference type="SAM" id="MobiDB-lite"/>
    </source>
</evidence>
<evidence type="ECO:0000256" key="3">
    <source>
        <dbReference type="ARBA" id="ARBA00020945"/>
    </source>
</evidence>
<evidence type="ECO:0000313" key="10">
    <source>
        <dbReference type="Proteomes" id="UP000504639"/>
    </source>
</evidence>
<evidence type="ECO:0000256" key="1">
    <source>
        <dbReference type="ARBA" id="ARBA00002080"/>
    </source>
</evidence>
<dbReference type="PRINTS" id="PR00625">
    <property type="entry name" value="JDOMAIN"/>
</dbReference>
<feature type="compositionally biased region" description="Gly residues" evidence="7">
    <location>
        <begin position="322"/>
        <end position="331"/>
    </location>
</feature>
<dbReference type="Proteomes" id="UP000504639">
    <property type="component" value="Chromosome 29"/>
</dbReference>
<feature type="transmembrane region" description="Helical" evidence="8">
    <location>
        <begin position="134"/>
        <end position="159"/>
    </location>
</feature>
<keyword evidence="4 8" id="KW-0812">Transmembrane</keyword>
<dbReference type="CDD" id="cd06257">
    <property type="entry name" value="DnaJ"/>
    <property type="match status" value="1"/>
</dbReference>
<name>A0A6J3EA82_AYTFU</name>
<feature type="transmembrane region" description="Helical" evidence="8">
    <location>
        <begin position="32"/>
        <end position="52"/>
    </location>
</feature>
<dbReference type="PROSITE" id="PS50076">
    <property type="entry name" value="DNAJ_2"/>
    <property type="match status" value="1"/>
</dbReference>
<dbReference type="AlphaFoldDB" id="A0A6J3EA82"/>
<dbReference type="PANTHER" id="PTHR44733">
    <property type="entry name" value="DNAJ HOMOLOG SUBFAMILY C MEMBER 22"/>
    <property type="match status" value="1"/>
</dbReference>
<keyword evidence="6 8" id="KW-0472">Membrane</keyword>
<keyword evidence="5 8" id="KW-1133">Transmembrane helix</keyword>
<comment type="function">
    <text evidence="1">May function as a co-chaperone.</text>
</comment>
<feature type="region of interest" description="Disordered" evidence="7">
    <location>
        <begin position="361"/>
        <end position="409"/>
    </location>
</feature>
<dbReference type="GeneID" id="116499859"/>
<dbReference type="RefSeq" id="XP_032060601.1">
    <property type="nucleotide sequence ID" value="XM_032204710.1"/>
</dbReference>
<dbReference type="PANTHER" id="PTHR44733:SF1">
    <property type="entry name" value="DNAJ HOMOLOG SUBFAMILY C MEMBER 22"/>
    <property type="match status" value="1"/>
</dbReference>
<dbReference type="InParanoid" id="A0A6J3EA82"/>
<evidence type="ECO:0000313" key="11">
    <source>
        <dbReference type="RefSeq" id="XP_032060601.1"/>
    </source>
</evidence>
<dbReference type="InterPro" id="IPR036869">
    <property type="entry name" value="J_dom_sf"/>
</dbReference>
<comment type="subcellular location">
    <subcellularLocation>
        <location evidence="2">Membrane</location>
        <topology evidence="2">Multi-pass membrane protein</topology>
    </subcellularLocation>
</comment>
<organism evidence="10 11">
    <name type="scientific">Aythya fuligula</name>
    <name type="common">Tufted duck</name>
    <name type="synonym">Anas fuligula</name>
    <dbReference type="NCBI Taxonomy" id="219594"/>
    <lineage>
        <taxon>Eukaryota</taxon>
        <taxon>Metazoa</taxon>
        <taxon>Chordata</taxon>
        <taxon>Craniata</taxon>
        <taxon>Vertebrata</taxon>
        <taxon>Euteleostomi</taxon>
        <taxon>Archelosauria</taxon>
        <taxon>Archosauria</taxon>
        <taxon>Dinosauria</taxon>
        <taxon>Saurischia</taxon>
        <taxon>Theropoda</taxon>
        <taxon>Coelurosauria</taxon>
        <taxon>Aves</taxon>
        <taxon>Neognathae</taxon>
        <taxon>Galloanserae</taxon>
        <taxon>Anseriformes</taxon>
        <taxon>Anatidae</taxon>
        <taxon>Aythyinae</taxon>
        <taxon>Aythya</taxon>
    </lineage>
</organism>
<evidence type="ECO:0000256" key="6">
    <source>
        <dbReference type="ARBA" id="ARBA00023136"/>
    </source>
</evidence>
<dbReference type="SUPFAM" id="SSF46565">
    <property type="entry name" value="Chaperone J-domain"/>
    <property type="match status" value="1"/>
</dbReference>
<feature type="transmembrane region" description="Helical" evidence="8">
    <location>
        <begin position="72"/>
        <end position="97"/>
    </location>
</feature>
<dbReference type="InterPro" id="IPR001623">
    <property type="entry name" value="DnaJ_domain"/>
</dbReference>
<dbReference type="InterPro" id="IPR007829">
    <property type="entry name" value="TM2"/>
</dbReference>
<feature type="compositionally biased region" description="Basic and acidic residues" evidence="7">
    <location>
        <begin position="380"/>
        <end position="389"/>
    </location>
</feature>
<feature type="transmembrane region" description="Helical" evidence="8">
    <location>
        <begin position="180"/>
        <end position="199"/>
    </location>
</feature>
<dbReference type="Gene3D" id="1.10.287.110">
    <property type="entry name" value="DnaJ domain"/>
    <property type="match status" value="1"/>
</dbReference>
<proteinExistence type="predicted"/>
<reference evidence="11" key="1">
    <citation type="submission" date="2025-08" db="UniProtKB">
        <authorList>
            <consortium name="RefSeq"/>
        </authorList>
    </citation>
    <scope>IDENTIFICATION</scope>
    <source>
        <tissue evidence="11">Lung</tissue>
    </source>
</reference>
<dbReference type="Pfam" id="PF00226">
    <property type="entry name" value="DnaJ"/>
    <property type="match status" value="1"/>
</dbReference>